<dbReference type="PROSITE" id="PS50943">
    <property type="entry name" value="HTH_CROC1"/>
    <property type="match status" value="1"/>
</dbReference>
<dbReference type="SMART" id="SM00530">
    <property type="entry name" value="HTH_XRE"/>
    <property type="match status" value="1"/>
</dbReference>
<dbReference type="InterPro" id="IPR010982">
    <property type="entry name" value="Lambda_DNA-bd_dom_sf"/>
</dbReference>
<dbReference type="SUPFAM" id="SSF47413">
    <property type="entry name" value="lambda repressor-like DNA-binding domains"/>
    <property type="match status" value="1"/>
</dbReference>
<dbReference type="InterPro" id="IPR001387">
    <property type="entry name" value="Cro/C1-type_HTH"/>
</dbReference>
<protein>
    <submittedName>
        <fullName evidence="2">Helix-turn-helix domain-containing protein</fullName>
    </submittedName>
</protein>
<accession>A0ABX6HIK3</accession>
<dbReference type="EMBL" id="CP047265">
    <property type="protein sequence ID" value="QHF05114.1"/>
    <property type="molecule type" value="Genomic_DNA"/>
</dbReference>
<organism evidence="2 3">
    <name type="scientific">Pseudomonas asturiensis</name>
    <dbReference type="NCBI Taxonomy" id="1190415"/>
    <lineage>
        <taxon>Bacteria</taxon>
        <taxon>Pseudomonadati</taxon>
        <taxon>Pseudomonadota</taxon>
        <taxon>Gammaproteobacteria</taxon>
        <taxon>Pseudomonadales</taxon>
        <taxon>Pseudomonadaceae</taxon>
        <taxon>Pseudomonas</taxon>
    </lineage>
</organism>
<dbReference type="Gene3D" id="1.10.260.40">
    <property type="entry name" value="lambda repressor-like DNA-binding domains"/>
    <property type="match status" value="1"/>
</dbReference>
<dbReference type="Proteomes" id="UP000464644">
    <property type="component" value="Chromosome"/>
</dbReference>
<dbReference type="RefSeq" id="WP_024685786.1">
    <property type="nucleotide sequence ID" value="NZ_CP047265.1"/>
</dbReference>
<gene>
    <name evidence="2" type="ORF">N015_22995</name>
</gene>
<evidence type="ECO:0000259" key="1">
    <source>
        <dbReference type="PROSITE" id="PS50943"/>
    </source>
</evidence>
<reference evidence="2 3" key="1">
    <citation type="journal article" date="2014" name="Genome Announc.">
        <title>Draft Genome Sequences of a Phylogenetically Diverse Suite of Pseudomonas syringae Strains from Multiple Source Populations.</title>
        <authorList>
            <person name="Baltrus D.A."/>
            <person name="Yourstone S."/>
            <person name="Lind A."/>
            <person name="Guilbaud C."/>
            <person name="Sands D.C."/>
            <person name="Jones C.D."/>
            <person name="Morris C.E."/>
            <person name="Dangl J.L."/>
        </authorList>
    </citation>
    <scope>NUCLEOTIDE SEQUENCE [LARGE SCALE GENOMIC DNA]</scope>
    <source>
        <strain evidence="2 3">CC1524</strain>
    </source>
</reference>
<keyword evidence="3" id="KW-1185">Reference proteome</keyword>
<evidence type="ECO:0000313" key="2">
    <source>
        <dbReference type="EMBL" id="QHF05114.1"/>
    </source>
</evidence>
<sequence length="230" mass="26122">MSSFDTIETRVLSKGELGQVVRYLREIRQWSQETLAELARTTPRTIQRVEAGSGGNSLTLRSLASAFEFKDIDAFTKPMALPTNEQLQAARKKFEKEYVLTKVLLLESGRNLANLAAECIGDYIELDFDPNQDQAETFAELVDYLREYRDCAELYSSTSRLAVFDELQALLDQLANQGVTFRYVLRKLVSKDESDPNHQPRPVGDVLYLMGYKEGEVPEEIALPKRMSLL</sequence>
<name>A0ABX6HIK3_9PSED</name>
<proteinExistence type="predicted"/>
<dbReference type="CDD" id="cd00093">
    <property type="entry name" value="HTH_XRE"/>
    <property type="match status" value="1"/>
</dbReference>
<evidence type="ECO:0000313" key="3">
    <source>
        <dbReference type="Proteomes" id="UP000464644"/>
    </source>
</evidence>
<feature type="domain" description="HTH cro/C1-type" evidence="1">
    <location>
        <begin position="21"/>
        <end position="75"/>
    </location>
</feature>